<feature type="region of interest" description="Disordered" evidence="1">
    <location>
        <begin position="122"/>
        <end position="143"/>
    </location>
</feature>
<feature type="domain" description="HMG" evidence="2">
    <location>
        <begin position="296"/>
        <end position="405"/>
    </location>
</feature>
<proteinExistence type="predicted"/>
<comment type="caution">
    <text evidence="3">The sequence shown here is derived from an EMBL/GenBank/DDBJ whole genome shotgun (WGS) entry which is preliminary data.</text>
</comment>
<dbReference type="InterPro" id="IPR040648">
    <property type="entry name" value="HMGXB3_CxC4"/>
</dbReference>
<feature type="compositionally biased region" description="Polar residues" evidence="1">
    <location>
        <begin position="30"/>
        <end position="53"/>
    </location>
</feature>
<feature type="compositionally biased region" description="Basic residues" evidence="1">
    <location>
        <begin position="1"/>
        <end position="12"/>
    </location>
</feature>
<feature type="region of interest" description="Disordered" evidence="1">
    <location>
        <begin position="1"/>
        <end position="94"/>
    </location>
</feature>
<protein>
    <recommendedName>
        <fullName evidence="2">HMG domain-containing protein</fullName>
    </recommendedName>
</protein>
<dbReference type="EMBL" id="BQKY01000008">
    <property type="protein sequence ID" value="GJN91182.1"/>
    <property type="molecule type" value="Genomic_DNA"/>
</dbReference>
<dbReference type="Proteomes" id="UP001342314">
    <property type="component" value="Unassembled WGS sequence"/>
</dbReference>
<accession>A0AAV5GP83</accession>
<evidence type="ECO:0000313" key="4">
    <source>
        <dbReference type="Proteomes" id="UP001342314"/>
    </source>
</evidence>
<sequence>MPPRIPSKRRKSPPLAHERLRPAPFAAQPGDSSTSSTANQRSGRGLNTNSQRNLRLGGITGHSRQAREPSPVNSYLDQPATAAAPTPPSASHDTLAHVPLSLEHEDWGGAFEHRDFGGELDEATSPLRWHDSPSEEDEDDSASSLGARFLAALQQEPRALIVRLAPSIWILPGWKDGELQLDTSRAVHFRHDIASAFTVCPCLMSTGCAHLSAFEFDPASFLSLQPLHDTVTDVPAVALITIPTLARVKLSFSVAQGAGRHRSGKRCLVSYGLKELWQCSAGGCRATGSDGCEHAKEAQASARWDVLIIHTESGAREVEIQTALCPRCHNGLRRIGPDLLQAGLFNWNNQEGFARELFDGFLANFSSHEQTFGSFLVALGHRYLMYSSMHSPPKYDTFTRAFYAFVKLLQLETPMSCLHCGPRPDVVICDGVSMGFAASKLRGGLRPPTLPSSRSVSKPLVVPTDLSAVSSKVLGLSAAETHRLRKGVRSWGRTSEGCRTTMPAEIHGLVEKVEHMVDSLPKSVGGLLKAVDNLVNLPQRNAYLRLLEQVFAPDPIFTLLPIPLLDTVLQLSDLGGIPPLDLCRHIPVLADITAFDFCSFYVDELHAHGHSACSSAGFLASAMQTNNNLVEINSSAAEAAHTSIGKNRLTFSYQNEEHGAQMVALTFNMHNRIKRKKMLSELKKQASTK</sequence>
<gene>
    <name evidence="3" type="ORF">Rhopal_004200-T1</name>
</gene>
<evidence type="ECO:0000259" key="2">
    <source>
        <dbReference type="Pfam" id="PF18717"/>
    </source>
</evidence>
<dbReference type="AlphaFoldDB" id="A0AAV5GP83"/>
<reference evidence="3 4" key="1">
    <citation type="submission" date="2021-12" db="EMBL/GenBank/DDBJ databases">
        <title>High titer production of polyol ester of fatty acids by Rhodotorula paludigena BS15 towards product separation-free biomass refinery.</title>
        <authorList>
            <person name="Mano J."/>
            <person name="Ono H."/>
            <person name="Tanaka T."/>
            <person name="Naito K."/>
            <person name="Sushida H."/>
            <person name="Ike M."/>
            <person name="Tokuyasu K."/>
            <person name="Kitaoka M."/>
        </authorList>
    </citation>
    <scope>NUCLEOTIDE SEQUENCE [LARGE SCALE GENOMIC DNA]</scope>
    <source>
        <strain evidence="3 4">BS15</strain>
    </source>
</reference>
<keyword evidence="4" id="KW-1185">Reference proteome</keyword>
<name>A0AAV5GP83_9BASI</name>
<evidence type="ECO:0000256" key="1">
    <source>
        <dbReference type="SAM" id="MobiDB-lite"/>
    </source>
</evidence>
<evidence type="ECO:0000313" key="3">
    <source>
        <dbReference type="EMBL" id="GJN91182.1"/>
    </source>
</evidence>
<dbReference type="Pfam" id="PF18717">
    <property type="entry name" value="CxC4"/>
    <property type="match status" value="1"/>
</dbReference>
<organism evidence="3 4">
    <name type="scientific">Rhodotorula paludigena</name>
    <dbReference type="NCBI Taxonomy" id="86838"/>
    <lineage>
        <taxon>Eukaryota</taxon>
        <taxon>Fungi</taxon>
        <taxon>Dikarya</taxon>
        <taxon>Basidiomycota</taxon>
        <taxon>Pucciniomycotina</taxon>
        <taxon>Microbotryomycetes</taxon>
        <taxon>Sporidiobolales</taxon>
        <taxon>Sporidiobolaceae</taxon>
        <taxon>Rhodotorula</taxon>
    </lineage>
</organism>